<reference evidence="7" key="1">
    <citation type="submission" date="2020-10" db="EMBL/GenBank/DDBJ databases">
        <title>Taxonomic study of unclassified bacteria belonging to the class Ktedonobacteria.</title>
        <authorList>
            <person name="Yabe S."/>
            <person name="Wang C.M."/>
            <person name="Zheng Y."/>
            <person name="Sakai Y."/>
            <person name="Cavaletti L."/>
            <person name="Monciardini P."/>
            <person name="Donadio S."/>
        </authorList>
    </citation>
    <scope>NUCLEOTIDE SEQUENCE</scope>
    <source>
        <strain evidence="7">SOSP1-1</strain>
    </source>
</reference>
<protein>
    <submittedName>
        <fullName evidence="7">Dehydrogenase</fullName>
    </submittedName>
</protein>
<dbReference type="PANTHER" id="PTHR42789:SF1">
    <property type="entry name" value="D-ISOMER SPECIFIC 2-HYDROXYACID DEHYDROGENASE FAMILY PROTEIN (AFU_ORTHOLOGUE AFUA_6G10090)"/>
    <property type="match status" value="1"/>
</dbReference>
<dbReference type="AlphaFoldDB" id="A0A8J3I455"/>
<feature type="domain" description="D-isomer specific 2-hydroxyacid dehydrogenase NAD-binding" evidence="6">
    <location>
        <begin position="123"/>
        <end position="297"/>
    </location>
</feature>
<dbReference type="InterPro" id="IPR036291">
    <property type="entry name" value="NAD(P)-bd_dom_sf"/>
</dbReference>
<gene>
    <name evidence="7" type="ORF">KSX_40250</name>
</gene>
<dbReference type="EMBL" id="BNJF01000002">
    <property type="protein sequence ID" value="GHO45862.1"/>
    <property type="molecule type" value="Genomic_DNA"/>
</dbReference>
<dbReference type="InterPro" id="IPR006140">
    <property type="entry name" value="D-isomer_DH_NAD-bd"/>
</dbReference>
<sequence>MVFDEKRPVVSILVDSKWQRRIFSPASLEKLAAVANVVQAPRLSFSDANLADLLDGAIACLTGWETPPLTNELLERCPSLRLVAHTAGTVHHLVPSTFFQRGVRVTHSAAALAEGVSEFTILQMLQCLRRLDRFEQRLRSGEPWHTLTHLPGRLLQAQTVGLVGASLIGRGVIERLRPFGCHILMYDPYLSLAEATDLGVELIDLDGLFARSDIVSLHAPLLPATRGMISARHLASLRDGGILINTARAGLVDDAALLEELTSGRISAALDVFATEPLPDNHPFLTLPNVLLSPHIAAMTTETLLKQGEMMIDEVIRFLAGEPLIYEILPQKLSITA</sequence>
<evidence type="ECO:0000313" key="8">
    <source>
        <dbReference type="Proteomes" id="UP000612362"/>
    </source>
</evidence>
<proteinExistence type="inferred from homology"/>
<evidence type="ECO:0000256" key="1">
    <source>
        <dbReference type="ARBA" id="ARBA00005854"/>
    </source>
</evidence>
<comment type="caution">
    <text evidence="7">The sequence shown here is derived from an EMBL/GenBank/DDBJ whole genome shotgun (WGS) entry which is preliminary data.</text>
</comment>
<dbReference type="InterPro" id="IPR050857">
    <property type="entry name" value="D-2-hydroxyacid_DH"/>
</dbReference>
<dbReference type="PROSITE" id="PS00670">
    <property type="entry name" value="D_2_HYDROXYACID_DH_2"/>
    <property type="match status" value="1"/>
</dbReference>
<dbReference type="SUPFAM" id="SSF52283">
    <property type="entry name" value="Formate/glycerate dehydrogenase catalytic domain-like"/>
    <property type="match status" value="1"/>
</dbReference>
<evidence type="ECO:0000259" key="5">
    <source>
        <dbReference type="Pfam" id="PF00389"/>
    </source>
</evidence>
<dbReference type="RefSeq" id="WP_220195286.1">
    <property type="nucleotide sequence ID" value="NZ_BNJF01000002.1"/>
</dbReference>
<feature type="domain" description="D-isomer specific 2-hydroxyacid dehydrogenase catalytic" evidence="5">
    <location>
        <begin position="41"/>
        <end position="326"/>
    </location>
</feature>
<keyword evidence="2 4" id="KW-0560">Oxidoreductase</keyword>
<dbReference type="Pfam" id="PF02826">
    <property type="entry name" value="2-Hacid_dh_C"/>
    <property type="match status" value="1"/>
</dbReference>
<name>A0A8J3I455_9CHLR</name>
<dbReference type="Pfam" id="PF00389">
    <property type="entry name" value="2-Hacid_dh"/>
    <property type="match status" value="1"/>
</dbReference>
<evidence type="ECO:0000256" key="3">
    <source>
        <dbReference type="ARBA" id="ARBA00023027"/>
    </source>
</evidence>
<dbReference type="GO" id="GO:0016616">
    <property type="term" value="F:oxidoreductase activity, acting on the CH-OH group of donors, NAD or NADP as acceptor"/>
    <property type="evidence" value="ECO:0007669"/>
    <property type="project" value="InterPro"/>
</dbReference>
<dbReference type="CDD" id="cd12167">
    <property type="entry name" value="2-Hacid_dh_8"/>
    <property type="match status" value="1"/>
</dbReference>
<dbReference type="GO" id="GO:0051287">
    <property type="term" value="F:NAD binding"/>
    <property type="evidence" value="ECO:0007669"/>
    <property type="project" value="InterPro"/>
</dbReference>
<evidence type="ECO:0000259" key="6">
    <source>
        <dbReference type="Pfam" id="PF02826"/>
    </source>
</evidence>
<dbReference type="InterPro" id="IPR029753">
    <property type="entry name" value="D-isomer_DH_CS"/>
</dbReference>
<dbReference type="SUPFAM" id="SSF51735">
    <property type="entry name" value="NAD(P)-binding Rossmann-fold domains"/>
    <property type="match status" value="1"/>
</dbReference>
<comment type="similarity">
    <text evidence="1 4">Belongs to the D-isomer specific 2-hydroxyacid dehydrogenase family.</text>
</comment>
<dbReference type="Proteomes" id="UP000612362">
    <property type="component" value="Unassembled WGS sequence"/>
</dbReference>
<keyword evidence="8" id="KW-1185">Reference proteome</keyword>
<evidence type="ECO:0000256" key="2">
    <source>
        <dbReference type="ARBA" id="ARBA00023002"/>
    </source>
</evidence>
<dbReference type="InterPro" id="IPR006139">
    <property type="entry name" value="D-isomer_2_OHA_DH_cat_dom"/>
</dbReference>
<accession>A0A8J3I455</accession>
<evidence type="ECO:0000313" key="7">
    <source>
        <dbReference type="EMBL" id="GHO45862.1"/>
    </source>
</evidence>
<evidence type="ECO:0000256" key="4">
    <source>
        <dbReference type="RuleBase" id="RU003719"/>
    </source>
</evidence>
<organism evidence="7 8">
    <name type="scientific">Ktedonospora formicarum</name>
    <dbReference type="NCBI Taxonomy" id="2778364"/>
    <lineage>
        <taxon>Bacteria</taxon>
        <taxon>Bacillati</taxon>
        <taxon>Chloroflexota</taxon>
        <taxon>Ktedonobacteria</taxon>
        <taxon>Ktedonobacterales</taxon>
        <taxon>Ktedonobacteraceae</taxon>
        <taxon>Ktedonospora</taxon>
    </lineage>
</organism>
<keyword evidence="3" id="KW-0520">NAD</keyword>
<dbReference type="PANTHER" id="PTHR42789">
    <property type="entry name" value="D-ISOMER SPECIFIC 2-HYDROXYACID DEHYDROGENASE FAMILY PROTEIN (AFU_ORTHOLOGUE AFUA_6G10090)"/>
    <property type="match status" value="1"/>
</dbReference>
<dbReference type="Gene3D" id="3.40.50.720">
    <property type="entry name" value="NAD(P)-binding Rossmann-like Domain"/>
    <property type="match status" value="2"/>
</dbReference>